<dbReference type="InterPro" id="IPR046532">
    <property type="entry name" value="DUF6597"/>
</dbReference>
<proteinExistence type="predicted"/>
<evidence type="ECO:0000259" key="2">
    <source>
        <dbReference type="PROSITE" id="PS01124"/>
    </source>
</evidence>
<evidence type="ECO:0000256" key="1">
    <source>
        <dbReference type="ARBA" id="ARBA00023125"/>
    </source>
</evidence>
<dbReference type="InterPro" id="IPR018060">
    <property type="entry name" value="HTH_AraC"/>
</dbReference>
<dbReference type="PANTHER" id="PTHR43280:SF2">
    <property type="entry name" value="HTH-TYPE TRANSCRIPTIONAL REGULATOR EXSA"/>
    <property type="match status" value="1"/>
</dbReference>
<dbReference type="Proteomes" id="UP000677244">
    <property type="component" value="Unassembled WGS sequence"/>
</dbReference>
<sequence>MWQLKVYGEGETVYREDILPDGHHEIIFHFTGNIAKRTTEQATWVNEPDAFFAGQTLHSYSLELENNALLYGIRFHPHTLNLLFGFPAHLATNNLLPIYDIPAANILKDCITPTFEETCSNLEKELMQLCKGVDLSANKFQYINYAVHEIIKHKGDVSISHLLKGTGVSQRHFDTLFNQSVGINPKPFCNIIKLNHFINYKNTYPQKRLIECCYESNFFDQSHLIKLFKSVTRQSPKEYFRNYNHINDYFSAL</sequence>
<dbReference type="Gene3D" id="1.10.10.60">
    <property type="entry name" value="Homeodomain-like"/>
    <property type="match status" value="1"/>
</dbReference>
<organism evidence="3 4">
    <name type="scientific">Niastella soli</name>
    <dbReference type="NCBI Taxonomy" id="2821487"/>
    <lineage>
        <taxon>Bacteria</taxon>
        <taxon>Pseudomonadati</taxon>
        <taxon>Bacteroidota</taxon>
        <taxon>Chitinophagia</taxon>
        <taxon>Chitinophagales</taxon>
        <taxon>Chitinophagaceae</taxon>
        <taxon>Niastella</taxon>
    </lineage>
</organism>
<dbReference type="PROSITE" id="PS01124">
    <property type="entry name" value="HTH_ARAC_FAMILY_2"/>
    <property type="match status" value="1"/>
</dbReference>
<comment type="caution">
    <text evidence="3">The sequence shown here is derived from an EMBL/GenBank/DDBJ whole genome shotgun (WGS) entry which is preliminary data.</text>
</comment>
<accession>A0ABS3Z488</accession>
<keyword evidence="1" id="KW-0238">DNA-binding</keyword>
<dbReference type="SMART" id="SM00342">
    <property type="entry name" value="HTH_ARAC"/>
    <property type="match status" value="1"/>
</dbReference>
<reference evidence="3 4" key="1">
    <citation type="submission" date="2021-03" db="EMBL/GenBank/DDBJ databases">
        <title>Assistant Professor.</title>
        <authorList>
            <person name="Huq M.A."/>
        </authorList>
    </citation>
    <scope>NUCLEOTIDE SEQUENCE [LARGE SCALE GENOMIC DNA]</scope>
    <source>
        <strain evidence="3 4">MAH-29</strain>
    </source>
</reference>
<protein>
    <submittedName>
        <fullName evidence="3">AraC family transcriptional regulator</fullName>
    </submittedName>
</protein>
<name>A0ABS3Z488_9BACT</name>
<dbReference type="Pfam" id="PF20240">
    <property type="entry name" value="DUF6597"/>
    <property type="match status" value="1"/>
</dbReference>
<evidence type="ECO:0000313" key="4">
    <source>
        <dbReference type="Proteomes" id="UP000677244"/>
    </source>
</evidence>
<dbReference type="PANTHER" id="PTHR43280">
    <property type="entry name" value="ARAC-FAMILY TRANSCRIPTIONAL REGULATOR"/>
    <property type="match status" value="1"/>
</dbReference>
<keyword evidence="4" id="KW-1185">Reference proteome</keyword>
<dbReference type="EMBL" id="JAGHKO010000017">
    <property type="protein sequence ID" value="MBO9204954.1"/>
    <property type="molecule type" value="Genomic_DNA"/>
</dbReference>
<gene>
    <name evidence="3" type="ORF">J7I42_32005</name>
</gene>
<feature type="domain" description="HTH araC/xylS-type" evidence="2">
    <location>
        <begin position="141"/>
        <end position="242"/>
    </location>
</feature>
<dbReference type="Pfam" id="PF12833">
    <property type="entry name" value="HTH_18"/>
    <property type="match status" value="1"/>
</dbReference>
<evidence type="ECO:0000313" key="3">
    <source>
        <dbReference type="EMBL" id="MBO9204954.1"/>
    </source>
</evidence>